<sequence>MSSSKVKSSSSILNILIIAVGAIFLFRAAILIIASFGVVFPEFIDEIIKSIAGVAALGSQGVISLVLAFWCIISGIALFKEAEWAMGQALVVLSVTVATTVESVITIILNPASFDFTDISGWINLIAFVIGVVGFIWLLVTRRKVRLTFINLFRD</sequence>
<reference evidence="2" key="1">
    <citation type="journal article" date="2014" name="Front. Microbiol.">
        <title>High frequency of phylogenetically diverse reductive dehalogenase-homologous genes in deep subseafloor sedimentary metagenomes.</title>
        <authorList>
            <person name="Kawai M."/>
            <person name="Futagami T."/>
            <person name="Toyoda A."/>
            <person name="Takaki Y."/>
            <person name="Nishi S."/>
            <person name="Hori S."/>
            <person name="Arai W."/>
            <person name="Tsubouchi T."/>
            <person name="Morono Y."/>
            <person name="Uchiyama I."/>
            <person name="Ito T."/>
            <person name="Fujiyama A."/>
            <person name="Inagaki F."/>
            <person name="Takami H."/>
        </authorList>
    </citation>
    <scope>NUCLEOTIDE SEQUENCE</scope>
    <source>
        <strain evidence="2">Expedition CK06-06</strain>
    </source>
</reference>
<feature type="transmembrane region" description="Helical" evidence="1">
    <location>
        <begin position="12"/>
        <end position="39"/>
    </location>
</feature>
<accession>X1C897</accession>
<organism evidence="2">
    <name type="scientific">marine sediment metagenome</name>
    <dbReference type="NCBI Taxonomy" id="412755"/>
    <lineage>
        <taxon>unclassified sequences</taxon>
        <taxon>metagenomes</taxon>
        <taxon>ecological metagenomes</taxon>
    </lineage>
</organism>
<feature type="transmembrane region" description="Helical" evidence="1">
    <location>
        <begin position="121"/>
        <end position="140"/>
    </location>
</feature>
<evidence type="ECO:0000313" key="2">
    <source>
        <dbReference type="EMBL" id="GAH03602.1"/>
    </source>
</evidence>
<dbReference type="AlphaFoldDB" id="X1C897"/>
<feature type="transmembrane region" description="Helical" evidence="1">
    <location>
        <begin position="51"/>
        <end position="78"/>
    </location>
</feature>
<comment type="caution">
    <text evidence="2">The sequence shown here is derived from an EMBL/GenBank/DDBJ whole genome shotgun (WGS) entry which is preliminary data.</text>
</comment>
<dbReference type="EMBL" id="BART01021736">
    <property type="protein sequence ID" value="GAH03602.1"/>
    <property type="molecule type" value="Genomic_DNA"/>
</dbReference>
<evidence type="ECO:0000256" key="1">
    <source>
        <dbReference type="SAM" id="Phobius"/>
    </source>
</evidence>
<feature type="transmembrane region" description="Helical" evidence="1">
    <location>
        <begin position="90"/>
        <end position="109"/>
    </location>
</feature>
<keyword evidence="1" id="KW-0472">Membrane</keyword>
<proteinExistence type="predicted"/>
<keyword evidence="1" id="KW-0812">Transmembrane</keyword>
<gene>
    <name evidence="2" type="ORF">S01H4_39997</name>
</gene>
<keyword evidence="1" id="KW-1133">Transmembrane helix</keyword>
<protein>
    <submittedName>
        <fullName evidence="2">Uncharacterized protein</fullName>
    </submittedName>
</protein>
<name>X1C897_9ZZZZ</name>